<sequence>MTFYKAVCDDAVVGVATSDALRRHQEKHNILIRAGADDAECIIVNDELYHGKWMKPFAGDFYPCRDASVLAISEEEYRSLLTPQEDAAPDAERREDADFALEADPFECSGTDRLTADYAKRKKIEQLSAACRKHITDGFDIQLGEKTMHFAMKASDQLNLNAAALALLGGSTEIPYHADGEKFCLFSAEDMRSILDAANAHRLYQFAEGLDEVLDKAFVNPGGSVRRRNSGKVPNCVFEIPCWRWCRYALGRKLQWQL</sequence>
<evidence type="ECO:0000313" key="3">
    <source>
        <dbReference type="Proteomes" id="UP001168575"/>
    </source>
</evidence>
<dbReference type="EMBL" id="JAUMVS010000038">
    <property type="protein sequence ID" value="MDO4841685.1"/>
    <property type="molecule type" value="Genomic_DNA"/>
</dbReference>
<gene>
    <name evidence="2" type="ORF">Q3982_03295</name>
</gene>
<comment type="caution">
    <text evidence="2">The sequence shown here is derived from an EMBL/GenBank/DDBJ whole genome shotgun (WGS) entry which is preliminary data.</text>
</comment>
<feature type="domain" description="DUF4376" evidence="1">
    <location>
        <begin position="119"/>
        <end position="207"/>
    </location>
</feature>
<dbReference type="InterPro" id="IPR025484">
    <property type="entry name" value="DUF4376"/>
</dbReference>
<dbReference type="Proteomes" id="UP001168575">
    <property type="component" value="Unassembled WGS sequence"/>
</dbReference>
<dbReference type="Pfam" id="PF14301">
    <property type="entry name" value="DUF4376"/>
    <property type="match status" value="1"/>
</dbReference>
<evidence type="ECO:0000313" key="2">
    <source>
        <dbReference type="EMBL" id="MDO4841685.1"/>
    </source>
</evidence>
<keyword evidence="3" id="KW-1185">Reference proteome</keyword>
<accession>A0AA43RJJ2</accession>
<evidence type="ECO:0000259" key="1">
    <source>
        <dbReference type="Pfam" id="PF14301"/>
    </source>
</evidence>
<protein>
    <recommendedName>
        <fullName evidence="1">DUF4376 domain-containing protein</fullName>
    </recommendedName>
</protein>
<dbReference type="AlphaFoldDB" id="A0AA43RJJ2"/>
<name>A0AA43RJJ2_9ACTN</name>
<organism evidence="2 3">
    <name type="scientific">Phoenicibacter congonensis</name>
    <dbReference type="NCBI Taxonomy" id="1944646"/>
    <lineage>
        <taxon>Bacteria</taxon>
        <taxon>Bacillati</taxon>
        <taxon>Actinomycetota</taxon>
        <taxon>Coriobacteriia</taxon>
        <taxon>Eggerthellales</taxon>
        <taxon>Eggerthellaceae</taxon>
        <taxon>Phoenicibacter</taxon>
    </lineage>
</organism>
<proteinExistence type="predicted"/>
<reference evidence="2" key="1">
    <citation type="submission" date="2023-07" db="EMBL/GenBank/DDBJ databases">
        <title>Between Cages and Wild: Unraveling the Impact of Captivity on Animal Microbiomes and Antimicrobial Resistance.</title>
        <authorList>
            <person name="Schmartz G.P."/>
            <person name="Rehner J."/>
            <person name="Schuff M.J."/>
            <person name="Becker S.L."/>
            <person name="Kravczyk M."/>
            <person name="Gurevich A."/>
            <person name="Francke R."/>
            <person name="Mueller R."/>
            <person name="Keller V."/>
            <person name="Keller A."/>
        </authorList>
    </citation>
    <scope>NUCLEOTIDE SEQUENCE</scope>
    <source>
        <strain evidence="2">S12M_St_49</strain>
    </source>
</reference>